<gene>
    <name evidence="2" type="primary">fyuA</name>
</gene>
<feature type="non-terminal residue" evidence="2">
    <location>
        <position position="220"/>
    </location>
</feature>
<dbReference type="EMBL" id="KJ603438">
    <property type="protein sequence ID" value="AHW46194.1"/>
    <property type="molecule type" value="Genomic_DNA"/>
</dbReference>
<evidence type="ECO:0000313" key="2">
    <source>
        <dbReference type="EMBL" id="AHW46194.1"/>
    </source>
</evidence>
<name>X5CI93_9XANT</name>
<proteinExistence type="predicted"/>
<organism evidence="2">
    <name type="scientific">Xanthomonas phaseoli pv. dieffenbachiae</name>
    <dbReference type="NCBI Taxonomy" id="92828"/>
    <lineage>
        <taxon>Bacteria</taxon>
        <taxon>Pseudomonadati</taxon>
        <taxon>Pseudomonadota</taxon>
        <taxon>Gammaproteobacteria</taxon>
        <taxon>Lysobacterales</taxon>
        <taxon>Lysobacteraceae</taxon>
        <taxon>Xanthomonas</taxon>
    </lineage>
</organism>
<accession>X5CI93</accession>
<dbReference type="AlphaFoldDB" id="X5CI93"/>
<evidence type="ECO:0000256" key="1">
    <source>
        <dbReference type="SAM" id="MobiDB-lite"/>
    </source>
</evidence>
<reference evidence="2" key="1">
    <citation type="submission" date="2014-03" db="EMBL/GenBank/DDBJ databases">
        <title>Xanthomonas axonopodis pv. dieffenbachiae strain XAD1 TonB-dependent receptor (fyuA) gene.</title>
        <authorList>
            <person name="Suganyadevi M."/>
            <person name="Nakkeeran S."/>
            <person name="Renukadevi P."/>
            <person name="Vinodkumar S."/>
            <person name="Thilagavathi R."/>
        </authorList>
    </citation>
    <scope>NUCLEOTIDE SEQUENCE</scope>
    <source>
        <strain evidence="2">XAD1</strain>
    </source>
</reference>
<protein>
    <submittedName>
        <fullName evidence="2">TonB-dependent receptor</fullName>
    </submittedName>
</protein>
<sequence length="220" mass="24586">RLLNVVDAAGVSRSQNGLYAYGTPFWGDCCVTRSYLRYDVDAPYVALTFDSGSSASTAPALRLGDARGSYTARHRTEPGRQRRWRDPTGGTARGHGRHRLFAAGGLRLELPVVLAGRQLSNHRQPGRVCAHQPRRTRQRKRFVVRRGARQRFGIFQGRHHCGAPGKSGPELAPRRAEPVRLRVLCAYPGPELQNHQPSFLHSQLAARCELEASYRYEGFT</sequence>
<feature type="non-terminal residue" evidence="2">
    <location>
        <position position="1"/>
    </location>
</feature>
<feature type="region of interest" description="Disordered" evidence="1">
    <location>
        <begin position="67"/>
        <end position="96"/>
    </location>
</feature>
<keyword evidence="2" id="KW-0675">Receptor</keyword>
<feature type="compositionally biased region" description="Basic and acidic residues" evidence="1">
    <location>
        <begin position="74"/>
        <end position="86"/>
    </location>
</feature>